<evidence type="ECO:0000313" key="11">
    <source>
        <dbReference type="EMBL" id="MDQ0317616.1"/>
    </source>
</evidence>
<dbReference type="InterPro" id="IPR003661">
    <property type="entry name" value="HisK_dim/P_dom"/>
</dbReference>
<evidence type="ECO:0000259" key="10">
    <source>
        <dbReference type="PROSITE" id="PS50109"/>
    </source>
</evidence>
<dbReference type="SMART" id="SM00388">
    <property type="entry name" value="HisKA"/>
    <property type="match status" value="1"/>
</dbReference>
<dbReference type="GO" id="GO:0005524">
    <property type="term" value="F:ATP binding"/>
    <property type="evidence" value="ECO:0007669"/>
    <property type="project" value="UniProtKB-KW"/>
</dbReference>
<feature type="domain" description="Histidine kinase" evidence="10">
    <location>
        <begin position="362"/>
        <end position="580"/>
    </location>
</feature>
<comment type="catalytic activity">
    <reaction evidence="1">
        <text>ATP + protein L-histidine = ADP + protein N-phospho-L-histidine.</text>
        <dbReference type="EC" id="2.7.13.3"/>
    </reaction>
</comment>
<dbReference type="EMBL" id="JAUSUL010000006">
    <property type="protein sequence ID" value="MDQ0317616.1"/>
    <property type="molecule type" value="Genomic_DNA"/>
</dbReference>
<evidence type="ECO:0000256" key="4">
    <source>
        <dbReference type="ARBA" id="ARBA00022679"/>
    </source>
</evidence>
<proteinExistence type="predicted"/>
<dbReference type="Pfam" id="PF02518">
    <property type="entry name" value="HATPase_c"/>
    <property type="match status" value="1"/>
</dbReference>
<dbReference type="AlphaFoldDB" id="A0AAE3VU23"/>
<keyword evidence="7" id="KW-0067">ATP-binding</keyword>
<evidence type="ECO:0000256" key="2">
    <source>
        <dbReference type="ARBA" id="ARBA00012438"/>
    </source>
</evidence>
<dbReference type="SMART" id="SM00387">
    <property type="entry name" value="HATPase_c"/>
    <property type="match status" value="1"/>
</dbReference>
<reference evidence="11" key="1">
    <citation type="submission" date="2023-07" db="EMBL/GenBank/DDBJ databases">
        <title>Genomic Encyclopedia of Type Strains, Phase IV (KMG-IV): sequencing the most valuable type-strain genomes for metagenomic binning, comparative biology and taxonomic classification.</title>
        <authorList>
            <person name="Goeker M."/>
        </authorList>
    </citation>
    <scope>NUCLEOTIDE SEQUENCE</scope>
    <source>
        <strain evidence="11">DSM 21202</strain>
    </source>
</reference>
<dbReference type="SUPFAM" id="SSF55874">
    <property type="entry name" value="ATPase domain of HSP90 chaperone/DNA topoisomerase II/histidine kinase"/>
    <property type="match status" value="1"/>
</dbReference>
<dbReference type="InterPro" id="IPR004358">
    <property type="entry name" value="Sig_transdc_His_kin-like_C"/>
</dbReference>
<gene>
    <name evidence="11" type="ORF">J2S73_004102</name>
</gene>
<protein>
    <recommendedName>
        <fullName evidence="2">histidine kinase</fullName>
        <ecNumber evidence="2">2.7.13.3</ecNumber>
    </recommendedName>
</protein>
<evidence type="ECO:0000313" key="12">
    <source>
        <dbReference type="Proteomes" id="UP001229244"/>
    </source>
</evidence>
<evidence type="ECO:0000256" key="1">
    <source>
        <dbReference type="ARBA" id="ARBA00000085"/>
    </source>
</evidence>
<dbReference type="PANTHER" id="PTHR43065">
    <property type="entry name" value="SENSOR HISTIDINE KINASE"/>
    <property type="match status" value="1"/>
</dbReference>
<evidence type="ECO:0000256" key="7">
    <source>
        <dbReference type="ARBA" id="ARBA00022840"/>
    </source>
</evidence>
<evidence type="ECO:0000256" key="5">
    <source>
        <dbReference type="ARBA" id="ARBA00022741"/>
    </source>
</evidence>
<evidence type="ECO:0000256" key="8">
    <source>
        <dbReference type="ARBA" id="ARBA00023012"/>
    </source>
</evidence>
<dbReference type="Gene3D" id="3.30.565.10">
    <property type="entry name" value="Histidine kinase-like ATPase, C-terminal domain"/>
    <property type="match status" value="1"/>
</dbReference>
<dbReference type="InterPro" id="IPR036097">
    <property type="entry name" value="HisK_dim/P_sf"/>
</dbReference>
<feature type="transmembrane region" description="Helical" evidence="9">
    <location>
        <begin position="25"/>
        <end position="46"/>
    </location>
</feature>
<dbReference type="Pfam" id="PF00512">
    <property type="entry name" value="HisKA"/>
    <property type="match status" value="1"/>
</dbReference>
<keyword evidence="4" id="KW-0808">Transferase</keyword>
<dbReference type="SUPFAM" id="SSF47384">
    <property type="entry name" value="Homodimeric domain of signal transducing histidine kinase"/>
    <property type="match status" value="1"/>
</dbReference>
<organism evidence="11 12">
    <name type="scientific">Amorphus orientalis</name>
    <dbReference type="NCBI Taxonomy" id="649198"/>
    <lineage>
        <taxon>Bacteria</taxon>
        <taxon>Pseudomonadati</taxon>
        <taxon>Pseudomonadota</taxon>
        <taxon>Alphaproteobacteria</taxon>
        <taxon>Hyphomicrobiales</taxon>
        <taxon>Amorphaceae</taxon>
        <taxon>Amorphus</taxon>
    </lineage>
</organism>
<evidence type="ECO:0000256" key="3">
    <source>
        <dbReference type="ARBA" id="ARBA00022553"/>
    </source>
</evidence>
<keyword evidence="9" id="KW-1133">Transmembrane helix</keyword>
<dbReference type="InterPro" id="IPR035965">
    <property type="entry name" value="PAS-like_dom_sf"/>
</dbReference>
<name>A0AAE3VU23_9HYPH</name>
<dbReference type="Gene3D" id="3.30.450.20">
    <property type="entry name" value="PAS domain"/>
    <property type="match status" value="1"/>
</dbReference>
<keyword evidence="5" id="KW-0547">Nucleotide-binding</keyword>
<dbReference type="Gene3D" id="1.10.287.130">
    <property type="match status" value="1"/>
</dbReference>
<dbReference type="EC" id="2.7.13.3" evidence="2"/>
<dbReference type="InterPro" id="IPR005467">
    <property type="entry name" value="His_kinase_dom"/>
</dbReference>
<dbReference type="SUPFAM" id="SSF55785">
    <property type="entry name" value="PYP-like sensor domain (PAS domain)"/>
    <property type="match status" value="1"/>
</dbReference>
<sequence>MTGWFGRSKRSTSSSSDQSRSVSRGLTIVLAITTLGLFASTALLYWEREQGREALSASIRTSGWVAYQAQLELVKSLSAVRVASFAPTDQNFEDLQLRLAILSSRLPLLYDSEDGKLLTDIEQYKGQLQGYETTLDTYLDAAPTTLSEWERVAWLDRVQSELEGLQPVLQTLLQSSIANNREITRREEILAESPAFLPLALLFVSGGLLVLFLYLQTTRDRERLNAMQEAQEEAAASRQSLHALVESMPAIIVVFDPQDYSVSFANVAATKMIDRPYDDPEWRRFIATSRSGLGSSGDQGSAFSFQKEDGSIIALRGLCVTVVWEGRPQCLIALGDNTQIRDAEYQLLQAAKLSTLGEMASAITHEINQPLAVIRMAAANARHLLARDDTAAVLAKISRIDEQVERAKRITDQVRRYGRKAKMSTERFPIARTIDLAIGFVAEQFRLASINLALDIALPDGMTIEGEQTLFEQVIVNILLNARDAFEGCETDEPRNRTVTIRATTTGVKVYLIIEDNAGGIPDAMIGTIFEPFMTTKPEEKGTGLGLSMSRNIVRKMDGDIHAENTPDGARFTVVVPVPQTAASARSAA</sequence>
<dbReference type="PROSITE" id="PS50109">
    <property type="entry name" value="HIS_KIN"/>
    <property type="match status" value="1"/>
</dbReference>
<dbReference type="GO" id="GO:0000155">
    <property type="term" value="F:phosphorelay sensor kinase activity"/>
    <property type="evidence" value="ECO:0007669"/>
    <property type="project" value="InterPro"/>
</dbReference>
<dbReference type="Proteomes" id="UP001229244">
    <property type="component" value="Unassembled WGS sequence"/>
</dbReference>
<keyword evidence="12" id="KW-1185">Reference proteome</keyword>
<keyword evidence="3" id="KW-0597">Phosphoprotein</keyword>
<dbReference type="CDD" id="cd00082">
    <property type="entry name" value="HisKA"/>
    <property type="match status" value="1"/>
</dbReference>
<keyword evidence="6 11" id="KW-0418">Kinase</keyword>
<comment type="caution">
    <text evidence="11">The sequence shown here is derived from an EMBL/GenBank/DDBJ whole genome shotgun (WGS) entry which is preliminary data.</text>
</comment>
<dbReference type="RefSeq" id="WP_306887537.1">
    <property type="nucleotide sequence ID" value="NZ_JAUSUL010000006.1"/>
</dbReference>
<feature type="transmembrane region" description="Helical" evidence="9">
    <location>
        <begin position="195"/>
        <end position="215"/>
    </location>
</feature>
<keyword evidence="8" id="KW-0902">Two-component regulatory system</keyword>
<dbReference type="InterPro" id="IPR003594">
    <property type="entry name" value="HATPase_dom"/>
</dbReference>
<keyword evidence="9" id="KW-0472">Membrane</keyword>
<accession>A0AAE3VU23</accession>
<dbReference type="PANTHER" id="PTHR43065:SF46">
    <property type="entry name" value="C4-DICARBOXYLATE TRANSPORT SENSOR PROTEIN DCTB"/>
    <property type="match status" value="1"/>
</dbReference>
<evidence type="ECO:0000256" key="9">
    <source>
        <dbReference type="SAM" id="Phobius"/>
    </source>
</evidence>
<evidence type="ECO:0000256" key="6">
    <source>
        <dbReference type="ARBA" id="ARBA00022777"/>
    </source>
</evidence>
<keyword evidence="9" id="KW-0812">Transmembrane</keyword>
<dbReference type="InterPro" id="IPR036890">
    <property type="entry name" value="HATPase_C_sf"/>
</dbReference>
<dbReference type="PRINTS" id="PR00344">
    <property type="entry name" value="BCTRLSENSOR"/>
</dbReference>